<accession>A0A6G1IVZ6</accession>
<reference evidence="2" key="1">
    <citation type="journal article" date="2020" name="Stud. Mycol.">
        <title>101 Dothideomycetes genomes: a test case for predicting lifestyles and emergence of pathogens.</title>
        <authorList>
            <person name="Haridas S."/>
            <person name="Albert R."/>
            <person name="Binder M."/>
            <person name="Bloem J."/>
            <person name="Labutti K."/>
            <person name="Salamov A."/>
            <person name="Andreopoulos B."/>
            <person name="Baker S."/>
            <person name="Barry K."/>
            <person name="Bills G."/>
            <person name="Bluhm B."/>
            <person name="Cannon C."/>
            <person name="Castanera R."/>
            <person name="Culley D."/>
            <person name="Daum C."/>
            <person name="Ezra D."/>
            <person name="Gonzalez J."/>
            <person name="Henrissat B."/>
            <person name="Kuo A."/>
            <person name="Liang C."/>
            <person name="Lipzen A."/>
            <person name="Lutzoni F."/>
            <person name="Magnuson J."/>
            <person name="Mondo S."/>
            <person name="Nolan M."/>
            <person name="Ohm R."/>
            <person name="Pangilinan J."/>
            <person name="Park H.-J."/>
            <person name="Ramirez L."/>
            <person name="Alfaro M."/>
            <person name="Sun H."/>
            <person name="Tritt A."/>
            <person name="Yoshinaga Y."/>
            <person name="Zwiers L.-H."/>
            <person name="Turgeon B."/>
            <person name="Goodwin S."/>
            <person name="Spatafora J."/>
            <person name="Crous P."/>
            <person name="Grigoriev I."/>
        </authorList>
    </citation>
    <scope>NUCLEOTIDE SEQUENCE</scope>
    <source>
        <strain evidence="2">CBS 122367</strain>
    </source>
</reference>
<evidence type="ECO:0000256" key="1">
    <source>
        <dbReference type="SAM" id="MobiDB-lite"/>
    </source>
</evidence>
<dbReference type="EMBL" id="MU005587">
    <property type="protein sequence ID" value="KAF2682424.1"/>
    <property type="molecule type" value="Genomic_DNA"/>
</dbReference>
<organism evidence="2 3">
    <name type="scientific">Lentithecium fluviatile CBS 122367</name>
    <dbReference type="NCBI Taxonomy" id="1168545"/>
    <lineage>
        <taxon>Eukaryota</taxon>
        <taxon>Fungi</taxon>
        <taxon>Dikarya</taxon>
        <taxon>Ascomycota</taxon>
        <taxon>Pezizomycotina</taxon>
        <taxon>Dothideomycetes</taxon>
        <taxon>Pleosporomycetidae</taxon>
        <taxon>Pleosporales</taxon>
        <taxon>Massarineae</taxon>
        <taxon>Lentitheciaceae</taxon>
        <taxon>Lentithecium</taxon>
    </lineage>
</organism>
<sequence>MLISRRRILRISHPNPPIFRFSASDSSPNPRHSPTGSTQSTALPSDPSITSTRTTLTIPALSIASPRLASPLYDRHSHTTIP</sequence>
<feature type="compositionally biased region" description="Polar residues" evidence="1">
    <location>
        <begin position="23"/>
        <end position="51"/>
    </location>
</feature>
<evidence type="ECO:0000313" key="2">
    <source>
        <dbReference type="EMBL" id="KAF2682424.1"/>
    </source>
</evidence>
<evidence type="ECO:0000313" key="3">
    <source>
        <dbReference type="Proteomes" id="UP000799291"/>
    </source>
</evidence>
<name>A0A6G1IVZ6_9PLEO</name>
<keyword evidence="3" id="KW-1185">Reference proteome</keyword>
<proteinExistence type="predicted"/>
<dbReference type="Proteomes" id="UP000799291">
    <property type="component" value="Unassembled WGS sequence"/>
</dbReference>
<feature type="region of interest" description="Disordered" evidence="1">
    <location>
        <begin position="14"/>
        <end position="51"/>
    </location>
</feature>
<protein>
    <submittedName>
        <fullName evidence="2">Uncharacterized protein</fullName>
    </submittedName>
</protein>
<dbReference type="AlphaFoldDB" id="A0A6G1IVZ6"/>
<gene>
    <name evidence="2" type="ORF">K458DRAFT_419822</name>
</gene>